<accession>A0A1B4FGJ8</accession>
<evidence type="ECO:0000313" key="3">
    <source>
        <dbReference type="Proteomes" id="UP000062519"/>
    </source>
</evidence>
<dbReference type="GO" id="GO:0030955">
    <property type="term" value="F:potassium ion binding"/>
    <property type="evidence" value="ECO:0007669"/>
    <property type="project" value="InterPro"/>
</dbReference>
<evidence type="ECO:0000313" key="2">
    <source>
        <dbReference type="EMBL" id="AOJ02838.1"/>
    </source>
</evidence>
<reference evidence="2 3" key="1">
    <citation type="submission" date="2015-12" db="EMBL/GenBank/DDBJ databases">
        <title>Diversity of Burkholderia near neighbor genomes.</title>
        <authorList>
            <person name="Sahl J."/>
            <person name="Wagner D."/>
            <person name="Keim P."/>
        </authorList>
    </citation>
    <scope>NUCLEOTIDE SEQUENCE [LARGE SCALE GENOMIC DNA]</scope>
    <source>
        <strain evidence="2 3">BDU6</strain>
    </source>
</reference>
<dbReference type="GO" id="GO:0000287">
    <property type="term" value="F:magnesium ion binding"/>
    <property type="evidence" value="ECO:0007669"/>
    <property type="project" value="InterPro"/>
</dbReference>
<dbReference type="InterPro" id="IPR015813">
    <property type="entry name" value="Pyrv/PenolPyrv_kinase-like_dom"/>
</dbReference>
<dbReference type="GO" id="GO:0004743">
    <property type="term" value="F:pyruvate kinase activity"/>
    <property type="evidence" value="ECO:0007669"/>
    <property type="project" value="InterPro"/>
</dbReference>
<dbReference type="Pfam" id="PF00224">
    <property type="entry name" value="PK"/>
    <property type="match status" value="1"/>
</dbReference>
<proteinExistence type="predicted"/>
<dbReference type="AlphaFoldDB" id="A0A1B4FGJ8"/>
<keyword evidence="3" id="KW-1185">Reference proteome</keyword>
<feature type="domain" description="Pyruvate kinase barrel" evidence="1">
    <location>
        <begin position="4"/>
        <end position="65"/>
    </location>
</feature>
<sequence length="69" mass="7509">MRGQDVRVIAETAGTLKSRKGIDVPEIDLGHDLVTPRDREMIAFAKETGVDFVGVSFVESAAHVARSVR</sequence>
<dbReference type="Proteomes" id="UP000062519">
    <property type="component" value="Chromosome 1"/>
</dbReference>
<dbReference type="Gene3D" id="3.20.20.60">
    <property type="entry name" value="Phosphoenolpyruvate-binding domains"/>
    <property type="match status" value="1"/>
</dbReference>
<protein>
    <recommendedName>
        <fullName evidence="1">Pyruvate kinase barrel domain-containing protein</fullName>
    </recommendedName>
</protein>
<organism evidence="2 3">
    <name type="scientific">Burkholderia mayonis</name>
    <dbReference type="NCBI Taxonomy" id="1385591"/>
    <lineage>
        <taxon>Bacteria</taxon>
        <taxon>Pseudomonadati</taxon>
        <taxon>Pseudomonadota</taxon>
        <taxon>Betaproteobacteria</taxon>
        <taxon>Burkholderiales</taxon>
        <taxon>Burkholderiaceae</taxon>
        <taxon>Burkholderia</taxon>
        <taxon>pseudomallei group</taxon>
    </lineage>
</organism>
<dbReference type="EMBL" id="CP013386">
    <property type="protein sequence ID" value="AOJ02838.1"/>
    <property type="molecule type" value="Genomic_DNA"/>
</dbReference>
<dbReference type="SUPFAM" id="SSF51621">
    <property type="entry name" value="Phosphoenolpyruvate/pyruvate domain"/>
    <property type="match status" value="1"/>
</dbReference>
<name>A0A1B4FGJ8_9BURK</name>
<evidence type="ECO:0000259" key="1">
    <source>
        <dbReference type="Pfam" id="PF00224"/>
    </source>
</evidence>
<dbReference type="InterPro" id="IPR040442">
    <property type="entry name" value="Pyrv_kinase-like_dom_sf"/>
</dbReference>
<gene>
    <name evidence="2" type="ORF">WS70_14225</name>
</gene>
<dbReference type="KEGG" id="buu:WS70_14225"/>
<dbReference type="InterPro" id="IPR015793">
    <property type="entry name" value="Pyrv_Knase_brl"/>
</dbReference>